<sequence length="83" mass="8844">MRSMTEGEEARCYISLERKQVVDLNTVIPALSRDPASSSVRKAAGPRLEAGVTVPIRVLHLLPLPLGNTFLVAKAIAHAAPAT</sequence>
<evidence type="ECO:0000313" key="1">
    <source>
        <dbReference type="EMBL" id="MDT8757152.1"/>
    </source>
</evidence>
<name>A0ABU3MXV3_9SPHN</name>
<comment type="caution">
    <text evidence="1">The sequence shown here is derived from an EMBL/GenBank/DDBJ whole genome shotgun (WGS) entry which is preliminary data.</text>
</comment>
<proteinExistence type="predicted"/>
<reference evidence="1" key="1">
    <citation type="submission" date="2022-04" db="EMBL/GenBank/DDBJ databases">
        <title>Tomato heritable bacteria conferring resistance against bacterial wilt.</title>
        <authorList>
            <person name="Yin J."/>
        </authorList>
    </citation>
    <scope>NUCLEOTIDE SEQUENCE</scope>
    <source>
        <strain evidence="1">Cra20</strain>
    </source>
</reference>
<organism evidence="1">
    <name type="scientific">Sphingomonas psychrotolerans</name>
    <dbReference type="NCBI Taxonomy" id="1327635"/>
    <lineage>
        <taxon>Bacteria</taxon>
        <taxon>Pseudomonadati</taxon>
        <taxon>Pseudomonadota</taxon>
        <taxon>Alphaproteobacteria</taxon>
        <taxon>Sphingomonadales</taxon>
        <taxon>Sphingomonadaceae</taxon>
        <taxon>Sphingomonas</taxon>
    </lineage>
</organism>
<protein>
    <submittedName>
        <fullName evidence="1">Uncharacterized protein</fullName>
    </submittedName>
</protein>
<gene>
    <name evidence="1" type="ORF">MZO42_00440</name>
</gene>
<accession>A0ABU3MXV3</accession>
<dbReference type="EMBL" id="JALMLT010000001">
    <property type="protein sequence ID" value="MDT8757152.1"/>
    <property type="molecule type" value="Genomic_DNA"/>
</dbReference>